<keyword evidence="3" id="KW-0963">Cytoplasm</keyword>
<evidence type="ECO:0000313" key="12">
    <source>
        <dbReference type="Ensembl" id="ENSCSAVP00000004256.1"/>
    </source>
</evidence>
<dbReference type="Ensembl" id="ENSCSAVT00000004319.1">
    <property type="protein sequence ID" value="ENSCSAVP00000004256.1"/>
    <property type="gene ID" value="ENSCSAVG00000002514.1"/>
</dbReference>
<dbReference type="Proteomes" id="UP000007875">
    <property type="component" value="Unassembled WGS sequence"/>
</dbReference>
<feature type="domain" description="CP-type G" evidence="11">
    <location>
        <begin position="157"/>
        <end position="398"/>
    </location>
</feature>
<evidence type="ECO:0000256" key="7">
    <source>
        <dbReference type="ARBA" id="ARBA00040145"/>
    </source>
</evidence>
<evidence type="ECO:0000256" key="10">
    <source>
        <dbReference type="SAM" id="MobiDB-lite"/>
    </source>
</evidence>
<evidence type="ECO:0000256" key="6">
    <source>
        <dbReference type="ARBA" id="ARBA00023134"/>
    </source>
</evidence>
<evidence type="ECO:0000256" key="1">
    <source>
        <dbReference type="ARBA" id="ARBA00004408"/>
    </source>
</evidence>
<dbReference type="InterPro" id="IPR023179">
    <property type="entry name" value="GTP-bd_ortho_bundle_sf"/>
</dbReference>
<keyword evidence="4" id="KW-0547">Nucleotide-binding</keyword>
<keyword evidence="13" id="KW-1185">Reference proteome</keyword>
<dbReference type="GO" id="GO:0005525">
    <property type="term" value="F:GTP binding"/>
    <property type="evidence" value="ECO:0007669"/>
    <property type="project" value="UniProtKB-KW"/>
</dbReference>
<evidence type="ECO:0000256" key="9">
    <source>
        <dbReference type="ARBA" id="ARBA00093349"/>
    </source>
</evidence>
<proteinExistence type="predicted"/>
<dbReference type="Gene3D" id="3.40.50.300">
    <property type="entry name" value="P-loop containing nucleotide triphosphate hydrolases"/>
    <property type="match status" value="1"/>
</dbReference>
<organism evidence="12 13">
    <name type="scientific">Ciona savignyi</name>
    <name type="common">Pacific transparent sea squirt</name>
    <dbReference type="NCBI Taxonomy" id="51511"/>
    <lineage>
        <taxon>Eukaryota</taxon>
        <taxon>Metazoa</taxon>
        <taxon>Chordata</taxon>
        <taxon>Tunicata</taxon>
        <taxon>Ascidiacea</taxon>
        <taxon>Phlebobranchia</taxon>
        <taxon>Cionidae</taxon>
        <taxon>Ciona</taxon>
    </lineage>
</organism>
<dbReference type="Gene3D" id="1.10.1580.10">
    <property type="match status" value="1"/>
</dbReference>
<comment type="catalytic activity">
    <reaction evidence="8">
        <text>GTP + H2O = GDP + phosphate + H(+)</text>
        <dbReference type="Rhea" id="RHEA:19669"/>
        <dbReference type="ChEBI" id="CHEBI:15377"/>
        <dbReference type="ChEBI" id="CHEBI:15378"/>
        <dbReference type="ChEBI" id="CHEBI:37565"/>
        <dbReference type="ChEBI" id="CHEBI:43474"/>
        <dbReference type="ChEBI" id="CHEBI:58189"/>
    </reaction>
</comment>
<dbReference type="CDD" id="cd01857">
    <property type="entry name" value="HSR1_MMR1"/>
    <property type="match status" value="1"/>
</dbReference>
<reference evidence="12" key="2">
    <citation type="submission" date="2025-08" db="UniProtKB">
        <authorList>
            <consortium name="Ensembl"/>
        </authorList>
    </citation>
    <scope>IDENTIFICATION</scope>
</reference>
<dbReference type="OMA" id="VNKADMM"/>
<protein>
    <recommendedName>
        <fullName evidence="7">Large subunit GTPase 1 homolog</fullName>
    </recommendedName>
</protein>
<dbReference type="GeneTree" id="ENSGT00940000156442"/>
<dbReference type="InterPro" id="IPR027417">
    <property type="entry name" value="P-loop_NTPase"/>
</dbReference>
<dbReference type="GO" id="GO:0015030">
    <property type="term" value="C:Cajal body"/>
    <property type="evidence" value="ECO:0007669"/>
    <property type="project" value="UniProtKB-SubCell"/>
</dbReference>
<name>H2YG08_CIOSA</name>
<sequence>MGRKKAKAPGLGQSLINDRFGKKHTGHRHAAELSAEHDATQLNLQSVTELSSLDDFLATAQLAGTEFTAERLNVHFVTNETKGIISEEQKERIDAAQTEFQHLLGIPRRPPWTQETTKEELEKSETESFLSWRKKLAVIQDNDDLIITPYEKNLDFWRQLWRVIERSDVFVQIVDARDPLLFRCIDMETYVKEVDPSKQNVLLVNKADLLSSQQRSAWRSYFEKAGVSVVFWSAVLENEKLDDTYDCAQLERDFFLLILLQEAFKHTVEKLNPALASMFVQLFACPNKNKHPISGPCNVAIVSCVIPFIIFFPSTALDVEDLYDREKLIAFFKSLVDKPNKVVGMVGYPNVGKSSTVNTLMGVKKTAVSATPGRTKHFQTLHIDNELCLCDCPGLVFPSFVSNKAEMVLSGILPIDQMRDHVAPVNLLGRRIPRKVVEVTYGVNIQKPKEGEDPNRSPTASEILSAHALSRGFMTTHGQPDDSRSARVILKDYVNGKLLCSVAPPGVDDAEYK</sequence>
<dbReference type="GO" id="GO:0003924">
    <property type="term" value="F:GTPase activity"/>
    <property type="evidence" value="ECO:0007669"/>
    <property type="project" value="InterPro"/>
</dbReference>
<evidence type="ECO:0000256" key="8">
    <source>
        <dbReference type="ARBA" id="ARBA00048548"/>
    </source>
</evidence>
<dbReference type="SUPFAM" id="SSF52540">
    <property type="entry name" value="P-loop containing nucleoside triphosphate hydrolases"/>
    <property type="match status" value="1"/>
</dbReference>
<dbReference type="AlphaFoldDB" id="H2YG08"/>
<keyword evidence="5" id="KW-0378">Hydrolase</keyword>
<dbReference type="PROSITE" id="PS51721">
    <property type="entry name" value="G_CP"/>
    <property type="match status" value="1"/>
</dbReference>
<dbReference type="InterPro" id="IPR043358">
    <property type="entry name" value="GNL1-like"/>
</dbReference>
<evidence type="ECO:0000256" key="5">
    <source>
        <dbReference type="ARBA" id="ARBA00022801"/>
    </source>
</evidence>
<evidence type="ECO:0000256" key="4">
    <source>
        <dbReference type="ARBA" id="ARBA00022741"/>
    </source>
</evidence>
<comment type="function">
    <text evidence="9">Functions as a GTPase. May act by mediating the release of NMD3 from the 60S ribosomal subunit after export into the cytoplasm during the 60S ribosomal subunit maturation.</text>
</comment>
<reference evidence="13" key="1">
    <citation type="submission" date="2003-08" db="EMBL/GenBank/DDBJ databases">
        <authorList>
            <person name="Birren B."/>
            <person name="Nusbaum C."/>
            <person name="Abebe A."/>
            <person name="Abouelleil A."/>
            <person name="Adekoya E."/>
            <person name="Ait-zahra M."/>
            <person name="Allen N."/>
            <person name="Allen T."/>
            <person name="An P."/>
            <person name="Anderson M."/>
            <person name="Anderson S."/>
            <person name="Arachchi H."/>
            <person name="Armbruster J."/>
            <person name="Bachantsang P."/>
            <person name="Baldwin J."/>
            <person name="Barry A."/>
            <person name="Bayul T."/>
            <person name="Blitshsteyn B."/>
            <person name="Bloom T."/>
            <person name="Blye J."/>
            <person name="Boguslavskiy L."/>
            <person name="Borowsky M."/>
            <person name="Boukhgalter B."/>
            <person name="Brunache A."/>
            <person name="Butler J."/>
            <person name="Calixte N."/>
            <person name="Calvo S."/>
            <person name="Camarata J."/>
            <person name="Campo K."/>
            <person name="Chang J."/>
            <person name="Cheshatsang Y."/>
            <person name="Citroen M."/>
            <person name="Collymore A."/>
            <person name="Considine T."/>
            <person name="Cook A."/>
            <person name="Cooke P."/>
            <person name="Corum B."/>
            <person name="Cuomo C."/>
            <person name="David R."/>
            <person name="Dawoe T."/>
            <person name="Degray S."/>
            <person name="Dodge S."/>
            <person name="Dooley K."/>
            <person name="Dorje P."/>
            <person name="Dorjee K."/>
            <person name="Dorris L."/>
            <person name="Duffey N."/>
            <person name="Dupes A."/>
            <person name="Elkins T."/>
            <person name="Engels R."/>
            <person name="Erickson J."/>
            <person name="Farina A."/>
            <person name="Faro S."/>
            <person name="Ferreira P."/>
            <person name="Fischer H."/>
            <person name="Fitzgerald M."/>
            <person name="Foley K."/>
            <person name="Gage D."/>
            <person name="Galagan J."/>
            <person name="Gearin G."/>
            <person name="Gnerre S."/>
            <person name="Gnirke A."/>
            <person name="Goyette A."/>
            <person name="Graham J."/>
            <person name="Grandbois E."/>
            <person name="Gyaltsen K."/>
            <person name="Hafez N."/>
            <person name="Hagopian D."/>
            <person name="Hagos B."/>
            <person name="Hall J."/>
            <person name="Hatcher B."/>
            <person name="Heller A."/>
            <person name="Higgins H."/>
            <person name="Honan T."/>
            <person name="Horn A."/>
            <person name="Houde N."/>
            <person name="Hughes L."/>
            <person name="Hulme W."/>
            <person name="Husby E."/>
            <person name="Iliev I."/>
            <person name="Jaffe D."/>
            <person name="Jones C."/>
            <person name="Kamal M."/>
            <person name="Kamat A."/>
            <person name="Kamvysselis M."/>
            <person name="Karlsson E."/>
            <person name="Kells C."/>
            <person name="Kieu A."/>
            <person name="Kisner P."/>
            <person name="Kodira C."/>
            <person name="Kulbokas E."/>
            <person name="Labutti K."/>
            <person name="Lama D."/>
            <person name="Landers T."/>
            <person name="Leger J."/>
            <person name="Levine S."/>
            <person name="Lewis D."/>
            <person name="Lewis T."/>
            <person name="Lindblad-toh K."/>
            <person name="Liu X."/>
            <person name="Lokyitsang T."/>
            <person name="Lokyitsang Y."/>
            <person name="Lucien O."/>
            <person name="Lui A."/>
            <person name="Ma L.J."/>
            <person name="Mabbitt R."/>
            <person name="Macdonald J."/>
            <person name="Maclean C."/>
            <person name="Major J."/>
            <person name="Manning J."/>
            <person name="Marabella R."/>
            <person name="Maru K."/>
            <person name="Matthews C."/>
            <person name="Mauceli E."/>
            <person name="Mccarthy M."/>
            <person name="Mcdonough S."/>
            <person name="Mcghee T."/>
            <person name="Meldrim J."/>
            <person name="Meneus L."/>
            <person name="Mesirov J."/>
            <person name="Mihalev A."/>
            <person name="Mihova T."/>
            <person name="Mikkelsen T."/>
            <person name="Mlenga V."/>
            <person name="Moru K."/>
            <person name="Mozes J."/>
            <person name="Mulrain L."/>
            <person name="Munson G."/>
            <person name="Naylor J."/>
            <person name="Newes C."/>
            <person name="Nguyen C."/>
            <person name="Nguyen N."/>
            <person name="Nguyen T."/>
            <person name="Nicol R."/>
            <person name="Nielsen C."/>
            <person name="Nizzari M."/>
            <person name="Norbu C."/>
            <person name="Norbu N."/>
            <person name="O'donnell P."/>
            <person name="Okoawo O."/>
            <person name="O'leary S."/>
            <person name="Omotosho B."/>
            <person name="O'neill K."/>
            <person name="Osman S."/>
            <person name="Parker S."/>
            <person name="Perrin D."/>
            <person name="Phunkhang P."/>
            <person name="Piqani B."/>
            <person name="Purcell S."/>
            <person name="Rachupka T."/>
            <person name="Ramasamy U."/>
            <person name="Rameau R."/>
            <person name="Ray V."/>
            <person name="Raymond C."/>
            <person name="Retta R."/>
            <person name="Richardson S."/>
            <person name="Rise C."/>
            <person name="Rodriguez J."/>
            <person name="Rogers J."/>
            <person name="Rogov P."/>
            <person name="Rutman M."/>
            <person name="Schupbach R."/>
            <person name="Seaman C."/>
            <person name="Settipalli S."/>
            <person name="Sharpe T."/>
            <person name="Sheridan J."/>
            <person name="Sherpa N."/>
            <person name="Shi J."/>
            <person name="Smirnov S."/>
            <person name="Smith C."/>
            <person name="Sougnez C."/>
            <person name="Spencer B."/>
            <person name="Stalker J."/>
            <person name="Stange-thomann N."/>
            <person name="Stavropoulos S."/>
            <person name="Stetson K."/>
            <person name="Stone C."/>
            <person name="Stone S."/>
            <person name="Stubbs M."/>
            <person name="Talamas J."/>
            <person name="Tchuinga P."/>
            <person name="Tenzing P."/>
            <person name="Tesfaye S."/>
            <person name="Theodore J."/>
            <person name="Thoulutsang Y."/>
            <person name="Topham K."/>
            <person name="Towey S."/>
            <person name="Tsamla T."/>
            <person name="Tsomo N."/>
            <person name="Vallee D."/>
            <person name="Vassiliev H."/>
            <person name="Venkataraman V."/>
            <person name="Vinson J."/>
            <person name="Vo A."/>
            <person name="Wade C."/>
            <person name="Wang S."/>
            <person name="Wangchuk T."/>
            <person name="Wangdi T."/>
            <person name="Whittaker C."/>
            <person name="Wilkinson J."/>
            <person name="Wu Y."/>
            <person name="Wyman D."/>
            <person name="Yadav S."/>
            <person name="Yang S."/>
            <person name="Yang X."/>
            <person name="Yeager S."/>
            <person name="Yee E."/>
            <person name="Young G."/>
            <person name="Zainoun J."/>
            <person name="Zembeck L."/>
            <person name="Zimmer A."/>
            <person name="Zody M."/>
            <person name="Lander E."/>
        </authorList>
    </citation>
    <scope>NUCLEOTIDE SEQUENCE [LARGE SCALE GENOMIC DNA]</scope>
</reference>
<evidence type="ECO:0000256" key="2">
    <source>
        <dbReference type="ARBA" id="ARBA00004496"/>
    </source>
</evidence>
<dbReference type="GO" id="GO:0005829">
    <property type="term" value="C:cytosol"/>
    <property type="evidence" value="ECO:0007669"/>
    <property type="project" value="TreeGrafter"/>
</dbReference>
<dbReference type="GO" id="GO:0000054">
    <property type="term" value="P:ribosomal subunit export from nucleus"/>
    <property type="evidence" value="ECO:0007669"/>
    <property type="project" value="TreeGrafter"/>
</dbReference>
<dbReference type="InterPro" id="IPR006073">
    <property type="entry name" value="GTP-bd"/>
</dbReference>
<evidence type="ECO:0000256" key="3">
    <source>
        <dbReference type="ARBA" id="ARBA00022490"/>
    </source>
</evidence>
<comment type="subcellular location">
    <subcellularLocation>
        <location evidence="2">Cytoplasm</location>
    </subcellularLocation>
    <subcellularLocation>
        <location evidence="1">Nucleus</location>
        <location evidence="1">Cajal body</location>
    </subcellularLocation>
</comment>
<accession>H2YG08</accession>
<dbReference type="Pfam" id="PF01926">
    <property type="entry name" value="MMR_HSR1"/>
    <property type="match status" value="1"/>
</dbReference>
<keyword evidence="6" id="KW-0342">GTP-binding</keyword>
<reference evidence="12" key="3">
    <citation type="submission" date="2025-09" db="UniProtKB">
        <authorList>
            <consortium name="Ensembl"/>
        </authorList>
    </citation>
    <scope>IDENTIFICATION</scope>
</reference>
<evidence type="ECO:0000259" key="11">
    <source>
        <dbReference type="PROSITE" id="PS51721"/>
    </source>
</evidence>
<dbReference type="PANTHER" id="PTHR45709">
    <property type="entry name" value="LARGE SUBUNIT GTPASE 1 HOMOLOG-RELATED"/>
    <property type="match status" value="1"/>
</dbReference>
<dbReference type="InterPro" id="IPR030378">
    <property type="entry name" value="G_CP_dom"/>
</dbReference>
<dbReference type="PANTHER" id="PTHR45709:SF2">
    <property type="entry name" value="LARGE SUBUNIT GTPASE 1 HOMOLOG"/>
    <property type="match status" value="1"/>
</dbReference>
<evidence type="ECO:0000313" key="13">
    <source>
        <dbReference type="Proteomes" id="UP000007875"/>
    </source>
</evidence>
<feature type="region of interest" description="Disordered" evidence="10">
    <location>
        <begin position="1"/>
        <end position="28"/>
    </location>
</feature>